<reference evidence="4" key="1">
    <citation type="submission" date="2016-06" db="UniProtKB">
        <authorList>
            <consortium name="WormBaseParasite"/>
        </authorList>
    </citation>
    <scope>IDENTIFICATION</scope>
</reference>
<organism evidence="4">
    <name type="scientific">Gongylonema pulchrum</name>
    <dbReference type="NCBI Taxonomy" id="637853"/>
    <lineage>
        <taxon>Eukaryota</taxon>
        <taxon>Metazoa</taxon>
        <taxon>Ecdysozoa</taxon>
        <taxon>Nematoda</taxon>
        <taxon>Chromadorea</taxon>
        <taxon>Rhabditida</taxon>
        <taxon>Spirurina</taxon>
        <taxon>Spiruromorpha</taxon>
        <taxon>Spiruroidea</taxon>
        <taxon>Gongylonematidae</taxon>
        <taxon>Gongylonema</taxon>
    </lineage>
</organism>
<dbReference type="EMBL" id="UYRT01005593">
    <property type="protein sequence ID" value="VDK38996.1"/>
    <property type="molecule type" value="Genomic_DNA"/>
</dbReference>
<evidence type="ECO:0000313" key="3">
    <source>
        <dbReference type="Proteomes" id="UP000271098"/>
    </source>
</evidence>
<evidence type="ECO:0000256" key="1">
    <source>
        <dbReference type="SAM" id="MobiDB-lite"/>
    </source>
</evidence>
<feature type="region of interest" description="Disordered" evidence="1">
    <location>
        <begin position="79"/>
        <end position="98"/>
    </location>
</feature>
<sequence>MRGCVDRFLLFGIDEDVRDALAEKSECRATDRRLLHLVSLTPQTDLVCSFSDNLQYFRIKQVSTIGRVTNNGLNEGALRQKEKGDMAWQEGVERKRQE</sequence>
<evidence type="ECO:0000313" key="4">
    <source>
        <dbReference type="WBParaSite" id="GPUH_0000331901-mRNA-1"/>
    </source>
</evidence>
<reference evidence="2 3" key="2">
    <citation type="submission" date="2018-11" db="EMBL/GenBank/DDBJ databases">
        <authorList>
            <consortium name="Pathogen Informatics"/>
        </authorList>
    </citation>
    <scope>NUCLEOTIDE SEQUENCE [LARGE SCALE GENOMIC DNA]</scope>
</reference>
<accession>A0A183D3M3</accession>
<evidence type="ECO:0000313" key="2">
    <source>
        <dbReference type="EMBL" id="VDK38996.1"/>
    </source>
</evidence>
<dbReference type="WBParaSite" id="GPUH_0000331901-mRNA-1">
    <property type="protein sequence ID" value="GPUH_0000331901-mRNA-1"/>
    <property type="gene ID" value="GPUH_0000331901"/>
</dbReference>
<protein>
    <submittedName>
        <fullName evidence="4">CPSF_A domain-containing protein</fullName>
    </submittedName>
</protein>
<dbReference type="OrthoDB" id="5860630at2759"/>
<dbReference type="Proteomes" id="UP000271098">
    <property type="component" value="Unassembled WGS sequence"/>
</dbReference>
<proteinExistence type="predicted"/>
<name>A0A183D3M3_9BILA</name>
<dbReference type="AlphaFoldDB" id="A0A183D3M3"/>
<gene>
    <name evidence="2" type="ORF">GPUH_LOCUS3314</name>
</gene>
<keyword evidence="3" id="KW-1185">Reference proteome</keyword>